<dbReference type="Pfam" id="PF00533">
    <property type="entry name" value="BRCT"/>
    <property type="match status" value="1"/>
</dbReference>
<name>A0AAD5UEQ9_9FUNG</name>
<gene>
    <name evidence="2" type="ORF">HK103_001350</name>
</gene>
<dbReference type="EMBL" id="JADGKB010000134">
    <property type="protein sequence ID" value="KAJ3252649.1"/>
    <property type="molecule type" value="Genomic_DNA"/>
</dbReference>
<evidence type="ECO:0000259" key="1">
    <source>
        <dbReference type="PROSITE" id="PS50172"/>
    </source>
</evidence>
<keyword evidence="3" id="KW-1185">Reference proteome</keyword>
<dbReference type="InterPro" id="IPR013939">
    <property type="entry name" value="Regulatory_Dfp1/Him1"/>
</dbReference>
<dbReference type="PROSITE" id="PS50172">
    <property type="entry name" value="BRCT"/>
    <property type="match status" value="1"/>
</dbReference>
<dbReference type="SUPFAM" id="SSF52113">
    <property type="entry name" value="BRCT domain"/>
    <property type="match status" value="1"/>
</dbReference>
<dbReference type="CDD" id="cd00027">
    <property type="entry name" value="BRCT"/>
    <property type="match status" value="1"/>
</dbReference>
<reference evidence="2" key="1">
    <citation type="submission" date="2020-05" db="EMBL/GenBank/DDBJ databases">
        <title>Phylogenomic resolution of chytrid fungi.</title>
        <authorList>
            <person name="Stajich J.E."/>
            <person name="Amses K."/>
            <person name="Simmons R."/>
            <person name="Seto K."/>
            <person name="Myers J."/>
            <person name="Bonds A."/>
            <person name="Quandt C.A."/>
            <person name="Barry K."/>
            <person name="Liu P."/>
            <person name="Grigoriev I."/>
            <person name="Longcore J.E."/>
            <person name="James T.Y."/>
        </authorList>
    </citation>
    <scope>NUCLEOTIDE SEQUENCE</scope>
    <source>
        <strain evidence="2">PLAUS21</strain>
    </source>
</reference>
<protein>
    <recommendedName>
        <fullName evidence="1">BRCT domain-containing protein</fullName>
    </recommendedName>
</protein>
<sequence>MLKAPQPLKRQPLAPINPNISQDQINTWKQNFKKLVFYFDGFQDEELKQRITKHGGMVLNNLSFSVTHIISNSPEMGKAKGDIQEICNRLQMKLFSIEKINRILKVIGDSKATDIRSNTPDTVRLNHNTTVTFTKQLELEKQQLSDKLKKEKLFGTTLLNYKYPQDNYILIKDLSDQYKPIMLQEYNPDYKFPTLNFNSKLTAFHSDEYKSNASWQVKKYKPITKKLKVSKMQKEGYCENCNERFSDFENVIFINLAFVEW</sequence>
<organism evidence="2 3">
    <name type="scientific">Boothiomyces macroporosus</name>
    <dbReference type="NCBI Taxonomy" id="261099"/>
    <lineage>
        <taxon>Eukaryota</taxon>
        <taxon>Fungi</taxon>
        <taxon>Fungi incertae sedis</taxon>
        <taxon>Chytridiomycota</taxon>
        <taxon>Chytridiomycota incertae sedis</taxon>
        <taxon>Chytridiomycetes</taxon>
        <taxon>Rhizophydiales</taxon>
        <taxon>Terramycetaceae</taxon>
        <taxon>Boothiomyces</taxon>
    </lineage>
</organism>
<accession>A0AAD5UEQ9</accession>
<dbReference type="Proteomes" id="UP001210925">
    <property type="component" value="Unassembled WGS sequence"/>
</dbReference>
<evidence type="ECO:0000313" key="2">
    <source>
        <dbReference type="EMBL" id="KAJ3252649.1"/>
    </source>
</evidence>
<dbReference type="InterPro" id="IPR036420">
    <property type="entry name" value="BRCT_dom_sf"/>
</dbReference>
<evidence type="ECO:0000313" key="3">
    <source>
        <dbReference type="Proteomes" id="UP001210925"/>
    </source>
</evidence>
<dbReference type="InterPro" id="IPR001357">
    <property type="entry name" value="BRCT_dom"/>
</dbReference>
<dbReference type="AlphaFoldDB" id="A0AAD5UEQ9"/>
<comment type="caution">
    <text evidence="2">The sequence shown here is derived from an EMBL/GenBank/DDBJ whole genome shotgun (WGS) entry which is preliminary data.</text>
</comment>
<proteinExistence type="predicted"/>
<dbReference type="Gene3D" id="3.40.50.10190">
    <property type="entry name" value="BRCT domain"/>
    <property type="match status" value="1"/>
</dbReference>
<dbReference type="Pfam" id="PF08630">
    <property type="entry name" value="Dfp1_Him1_M"/>
    <property type="match status" value="1"/>
</dbReference>
<feature type="domain" description="BRCT" evidence="1">
    <location>
        <begin position="32"/>
        <end position="78"/>
    </location>
</feature>